<evidence type="ECO:0000256" key="1">
    <source>
        <dbReference type="ARBA" id="ARBA00004141"/>
    </source>
</evidence>
<feature type="region of interest" description="Disordered" evidence="8">
    <location>
        <begin position="447"/>
        <end position="482"/>
    </location>
</feature>
<dbReference type="GO" id="GO:0016020">
    <property type="term" value="C:membrane"/>
    <property type="evidence" value="ECO:0007669"/>
    <property type="project" value="UniProtKB-SubCell"/>
</dbReference>
<keyword evidence="5" id="KW-0963">Cytoplasm</keyword>
<feature type="compositionally biased region" description="Low complexity" evidence="8">
    <location>
        <begin position="1154"/>
        <end position="1172"/>
    </location>
</feature>
<evidence type="ECO:0000313" key="12">
    <source>
        <dbReference type="Proteomes" id="UP000310689"/>
    </source>
</evidence>
<dbReference type="HAMAP" id="MF_03188">
    <property type="entry name" value="Methyltr_EFM4"/>
    <property type="match status" value="1"/>
</dbReference>
<dbReference type="AlphaFoldDB" id="A0A4T0JFY8"/>
<dbReference type="Gene3D" id="3.40.50.150">
    <property type="entry name" value="Vaccinia Virus protein VP39"/>
    <property type="match status" value="1"/>
</dbReference>
<dbReference type="Pfam" id="PF13847">
    <property type="entry name" value="Methyltransf_31"/>
    <property type="match status" value="1"/>
</dbReference>
<evidence type="ECO:0000259" key="10">
    <source>
        <dbReference type="SMART" id="SM00014"/>
    </source>
</evidence>
<name>A0A4T0JFY8_WALIC</name>
<feature type="region of interest" description="Disordered" evidence="8">
    <location>
        <begin position="1"/>
        <end position="64"/>
    </location>
</feature>
<feature type="transmembrane region" description="Helical" evidence="9">
    <location>
        <begin position="801"/>
        <end position="822"/>
    </location>
</feature>
<dbReference type="InterPro" id="IPR026635">
    <property type="entry name" value="Efm4/METTL10"/>
</dbReference>
<dbReference type="Proteomes" id="UP000310689">
    <property type="component" value="Unassembled WGS sequence"/>
</dbReference>
<dbReference type="InterPro" id="IPR036938">
    <property type="entry name" value="PAP2/HPO_sf"/>
</dbReference>
<dbReference type="EMBL" id="SPOI01000036">
    <property type="protein sequence ID" value="TIB39295.1"/>
    <property type="molecule type" value="Genomic_DNA"/>
</dbReference>
<dbReference type="InterPro" id="IPR052185">
    <property type="entry name" value="IPC_Synthase-Related"/>
</dbReference>
<dbReference type="GO" id="GO:0032259">
    <property type="term" value="P:methylation"/>
    <property type="evidence" value="ECO:0007669"/>
    <property type="project" value="UniProtKB-KW"/>
</dbReference>
<feature type="binding site" evidence="7">
    <location>
        <position position="431"/>
    </location>
    <ligand>
        <name>substrate</name>
    </ligand>
</feature>
<comment type="caution">
    <text evidence="11">The sequence shown here is derived from an EMBL/GenBank/DDBJ whole genome shotgun (WGS) entry which is preliminary data.</text>
</comment>
<dbReference type="GO" id="GO:0006281">
    <property type="term" value="P:DNA repair"/>
    <property type="evidence" value="ECO:0007669"/>
    <property type="project" value="InterPro"/>
</dbReference>
<dbReference type="Pfam" id="PF14378">
    <property type="entry name" value="PAP2_3"/>
    <property type="match status" value="1"/>
</dbReference>
<comment type="function">
    <text evidence="5">S-adenosyl-L-methionine-dependent protein-lysine N-methyltransferase that mono- and dimethylates elongation factor 1-alpha at 'Lys-316'. May play a role in intracellular transport.</text>
</comment>
<evidence type="ECO:0000256" key="9">
    <source>
        <dbReference type="SAM" id="Phobius"/>
    </source>
</evidence>
<dbReference type="GO" id="GO:0070916">
    <property type="term" value="C:inositol phosphoceramide synthase complex"/>
    <property type="evidence" value="ECO:0007669"/>
    <property type="project" value="TreeGrafter"/>
</dbReference>
<dbReference type="CDD" id="cd03386">
    <property type="entry name" value="PAP2_Aur1_like"/>
    <property type="match status" value="1"/>
</dbReference>
<organism evidence="11 12">
    <name type="scientific">Wallemia ichthyophaga</name>
    <dbReference type="NCBI Taxonomy" id="245174"/>
    <lineage>
        <taxon>Eukaryota</taxon>
        <taxon>Fungi</taxon>
        <taxon>Dikarya</taxon>
        <taxon>Basidiomycota</taxon>
        <taxon>Wallemiomycotina</taxon>
        <taxon>Wallemiomycetes</taxon>
        <taxon>Wallemiales</taxon>
        <taxon>Wallemiaceae</taxon>
        <taxon>Wallemia</taxon>
    </lineage>
</organism>
<evidence type="ECO:0000256" key="5">
    <source>
        <dbReference type="HAMAP-Rule" id="MF_03188"/>
    </source>
</evidence>
<evidence type="ECO:0000256" key="4">
    <source>
        <dbReference type="ARBA" id="ARBA00023136"/>
    </source>
</evidence>
<dbReference type="GO" id="GO:0005634">
    <property type="term" value="C:nucleus"/>
    <property type="evidence" value="ECO:0007669"/>
    <property type="project" value="InterPro"/>
</dbReference>
<evidence type="ECO:0000256" key="6">
    <source>
        <dbReference type="PIRSR" id="PIRSR610347-1"/>
    </source>
</evidence>
<dbReference type="InterPro" id="IPR010347">
    <property type="entry name" value="Tdp1"/>
</dbReference>
<feature type="compositionally biased region" description="Polar residues" evidence="8">
    <location>
        <begin position="1"/>
        <end position="12"/>
    </location>
</feature>
<feature type="transmembrane region" description="Helical" evidence="9">
    <location>
        <begin position="945"/>
        <end position="964"/>
    </location>
</feature>
<dbReference type="GO" id="GO:0016279">
    <property type="term" value="F:protein-lysine N-methyltransferase activity"/>
    <property type="evidence" value="ECO:0007669"/>
    <property type="project" value="UniProtKB-UniRule"/>
</dbReference>
<feature type="transmembrane region" description="Helical" evidence="9">
    <location>
        <begin position="904"/>
        <end position="925"/>
    </location>
</feature>
<comment type="similarity">
    <text evidence="5">Belongs to the class I-like SAM-binding methyltransferase superfamily. EFM4 family.</text>
</comment>
<dbReference type="GO" id="GO:0030148">
    <property type="term" value="P:sphingolipid biosynthetic process"/>
    <property type="evidence" value="ECO:0007669"/>
    <property type="project" value="TreeGrafter"/>
</dbReference>
<dbReference type="GO" id="GO:0006676">
    <property type="term" value="P:mannosyl diphosphorylinositol ceramide metabolic process"/>
    <property type="evidence" value="ECO:0007669"/>
    <property type="project" value="TreeGrafter"/>
</dbReference>
<gene>
    <name evidence="5" type="primary">EFM4</name>
    <name evidence="11" type="ORF">E3P86_01190</name>
</gene>
<dbReference type="EC" id="2.1.1.-" evidence="5"/>
<reference evidence="11 12" key="1">
    <citation type="submission" date="2019-03" db="EMBL/GenBank/DDBJ databases">
        <title>Sequencing 23 genomes of Wallemia ichthyophaga.</title>
        <authorList>
            <person name="Gostincar C."/>
        </authorList>
    </citation>
    <scope>NUCLEOTIDE SEQUENCE [LARGE SCALE GENOMIC DNA]</scope>
    <source>
        <strain evidence="11 12">EXF-6200</strain>
    </source>
</reference>
<comment type="subcellular location">
    <subcellularLocation>
        <location evidence="5">Cytoplasm</location>
    </subcellularLocation>
    <subcellularLocation>
        <location evidence="1">Membrane</location>
        <topology evidence="1">Multi-pass membrane protein</topology>
    </subcellularLocation>
</comment>
<dbReference type="InterPro" id="IPR026841">
    <property type="entry name" value="Aur1/Ipt1"/>
</dbReference>
<feature type="region of interest" description="Disordered" evidence="8">
    <location>
        <begin position="80"/>
        <end position="108"/>
    </location>
</feature>
<accession>A0A4T0JFY8</accession>
<keyword evidence="5" id="KW-0813">Transport</keyword>
<feature type="transmembrane region" description="Helical" evidence="9">
    <location>
        <begin position="1041"/>
        <end position="1057"/>
    </location>
</feature>
<dbReference type="SUPFAM" id="SSF48317">
    <property type="entry name" value="Acid phosphatase/Vanadium-dependent haloperoxidase"/>
    <property type="match status" value="1"/>
</dbReference>
<dbReference type="Pfam" id="PF06087">
    <property type="entry name" value="Tyr-DNA_phospho"/>
    <property type="match status" value="1"/>
</dbReference>
<keyword evidence="4 9" id="KW-0472">Membrane</keyword>
<dbReference type="SUPFAM" id="SSF53335">
    <property type="entry name" value="S-adenosyl-L-methionine-dependent methyltransferases"/>
    <property type="match status" value="1"/>
</dbReference>
<feature type="active site" description="Proton donor/acceptor" evidence="6">
    <location>
        <position position="429"/>
    </location>
</feature>
<keyword evidence="5" id="KW-0489">Methyltransferase</keyword>
<dbReference type="InterPro" id="IPR029063">
    <property type="entry name" value="SAM-dependent_MTases_sf"/>
</dbReference>
<dbReference type="Gene3D" id="3.30.870.10">
    <property type="entry name" value="Endonuclease Chain A"/>
    <property type="match status" value="1"/>
</dbReference>
<protein>
    <recommendedName>
        <fullName evidence="5">Protein-lysine N-methyltransferase EFM4</fullName>
        <ecNumber evidence="5">2.1.1.-</ecNumber>
    </recommendedName>
    <alternativeName>
        <fullName evidence="5">Elongation factor methyltransferase 4</fullName>
    </alternativeName>
</protein>
<keyword evidence="5" id="KW-0808">Transferase</keyword>
<dbReference type="GO" id="GO:0016192">
    <property type="term" value="P:vesicle-mediated transport"/>
    <property type="evidence" value="ECO:0007669"/>
    <property type="project" value="UniProtKB-UniRule"/>
</dbReference>
<dbReference type="PANTHER" id="PTHR31310">
    <property type="match status" value="1"/>
</dbReference>
<dbReference type="SUPFAM" id="SSF56024">
    <property type="entry name" value="Phospholipase D/nuclease"/>
    <property type="match status" value="2"/>
</dbReference>
<dbReference type="CDD" id="cd02440">
    <property type="entry name" value="AdoMet_MTases"/>
    <property type="match status" value="1"/>
</dbReference>
<evidence type="ECO:0000256" key="7">
    <source>
        <dbReference type="PIRSR" id="PIRSR610347-2"/>
    </source>
</evidence>
<feature type="domain" description="Phosphatidic acid phosphatase type 2/haloperoxidase" evidence="10">
    <location>
        <begin position="943"/>
        <end position="1080"/>
    </location>
</feature>
<evidence type="ECO:0000256" key="3">
    <source>
        <dbReference type="ARBA" id="ARBA00022989"/>
    </source>
</evidence>
<evidence type="ECO:0000313" key="11">
    <source>
        <dbReference type="EMBL" id="TIB39295.1"/>
    </source>
</evidence>
<dbReference type="InterPro" id="IPR000326">
    <property type="entry name" value="PAP2/HPO"/>
</dbReference>
<feature type="compositionally biased region" description="Polar residues" evidence="8">
    <location>
        <begin position="1173"/>
        <end position="1190"/>
    </location>
</feature>
<feature type="compositionally biased region" description="Polar residues" evidence="8">
    <location>
        <begin position="48"/>
        <end position="62"/>
    </location>
</feature>
<proteinExistence type="inferred from homology"/>
<feature type="region of interest" description="Disordered" evidence="8">
    <location>
        <begin position="1131"/>
        <end position="1223"/>
    </location>
</feature>
<sequence>MSKRSAQVINISDSEDESRGSTQDESDEIIPPKQIKPSAVPEMVNGDDATNSAKESTLTSKNAPFDFLKERKKLEAERLERQAKHVKRDHSTQQQPQANTGGADKYPDGVVKQTVNYLTERNENSWSINKCFGQPNRLKLVIMSSYVRQDELMIPLFGDAKVICAQPSKLASTVNNRNWYMHNVDARGTYHAKFAITLFIQDFPPKGNTLDGSSSKQASAFETDWSWFLYKLKLNDTLSGVAAEMDDIPLPNVNALSQWDFSRSKARLVASINGEHKGVDNIKRVGHARLADLIRGAGCGVDANGDLIDARGDSAKHEWFVDLECQGSSLGAYKAHWGREFYNSASGRFNLIPGLQDDALALKSKKKEDSKKWPPIKILFPTKKMAQENLGGPDMGGNMFMDAKKWLNADFPRDVMHRNPSKRGNIFMHAKTICGILKHTHSVTKNKMAGKLKKAEDGKEKVTFTSDEDTDSSATESEVDTTERVTEKDVAGGWVYLGSHNFTPSAWGRFTKTGSLSITNWELGVFLPLYGDDKVCNALADEYLTYKRPVEKYGENDVPWMYTNYKMDQNYVEDLPSSRLGTKEHWDDVYEREVNNFEEIGEEGEIWFGEDSVEKMVDWALDNATPEESGPSVLDMGTGNGHLLFELVGNGYDGQYLKGVDYSPASIKLSYNIAKSRGKDCEAVSFDVLDVLDQQQINRLGEWDIVMDKGTFDAICLSTGSNRLLYAKHAADLVRKGGKLLITSCNFTEDEIKSTFLNQDRFTYHSSVEHPSFSFGGSKGSTILTVEKLKAHKWRKFDIQWLIYFLIALPSFIMMSIPIPLVKWLIPVVYFGLIITPVTSQFFLPGTPILCWLMTFFCARFIPTPVRPTINVTILPTLESVWYGANISNLVTTHRHWILDICAWFPYGLVHYVVPFVIAAVAWVYAPAKGGADRNGHKPYSALQFWGFVFGVMNIIGVIVQVSFPCAPPWYELLYGLLPADYSIPGSPAGLARIDELMHSHSYSSAFGASPLVFGAFPSLHAGSATIEALFLSHFFPRFKAFYWAYVGCLYWATMYLSHHYLVDAVAGACLATACFYVLLPEHLRDPGGLPTNADIGKEKILPLSGARSAVNGHRRIWSAAADSEYALDDLPSQLGSPTDGHGHAHLNNLLPQSESRSSSISHASSAVHSRSQTPNKQPNQAARISTSDSPQEHPAEEDVLFDNDQHSPSTSSHTSRIEKHVV</sequence>
<evidence type="ECO:0000256" key="2">
    <source>
        <dbReference type="ARBA" id="ARBA00022692"/>
    </source>
</evidence>
<dbReference type="GO" id="GO:0008081">
    <property type="term" value="F:phosphoric diester hydrolase activity"/>
    <property type="evidence" value="ECO:0007669"/>
    <property type="project" value="InterPro"/>
</dbReference>
<keyword evidence="3 9" id="KW-1133">Transmembrane helix</keyword>
<dbReference type="SMART" id="SM00014">
    <property type="entry name" value="acidPPc"/>
    <property type="match status" value="1"/>
</dbReference>
<dbReference type="PANTHER" id="PTHR31310:SF11">
    <property type="entry name" value="INOSITOL PHOSPHORYLCERAMIDE SYNTHASE CATALYTIC SUBUNIT AUR1"/>
    <property type="match status" value="1"/>
</dbReference>
<dbReference type="InterPro" id="IPR025714">
    <property type="entry name" value="Methyltranfer_dom"/>
</dbReference>
<evidence type="ECO:0000256" key="8">
    <source>
        <dbReference type="SAM" id="MobiDB-lite"/>
    </source>
</evidence>
<keyword evidence="5" id="KW-0949">S-adenosyl-L-methionine</keyword>
<keyword evidence="2 9" id="KW-0812">Transmembrane</keyword>
<feature type="compositionally biased region" description="Basic and acidic residues" evidence="8">
    <location>
        <begin position="453"/>
        <end position="462"/>
    </location>
</feature>